<evidence type="ECO:0008006" key="6">
    <source>
        <dbReference type="Google" id="ProtNLM"/>
    </source>
</evidence>
<dbReference type="PROSITE" id="PS50293">
    <property type="entry name" value="TPR_REGION"/>
    <property type="match status" value="1"/>
</dbReference>
<name>A0A816LKU7_9BILA</name>
<sequence>MFPSNHPDLTTSYNNIGLVYDKIGEYSKALSSYERSFEIKKITLLLNHPGFAQSYINIDDVYRNMGEYSKALFYYEMAHDILQILPSPTHRDMALLKKNIQNVKEKFDCFYFATKNASSSLSVNWRAKSPWLRSTTEASEKSTA</sequence>
<organism evidence="4 5">
    <name type="scientific">Rotaria magnacalcarata</name>
    <dbReference type="NCBI Taxonomy" id="392030"/>
    <lineage>
        <taxon>Eukaryota</taxon>
        <taxon>Metazoa</taxon>
        <taxon>Spiralia</taxon>
        <taxon>Gnathifera</taxon>
        <taxon>Rotifera</taxon>
        <taxon>Eurotatoria</taxon>
        <taxon>Bdelloidea</taxon>
        <taxon>Philodinida</taxon>
        <taxon>Philodinidae</taxon>
        <taxon>Rotaria</taxon>
    </lineage>
</organism>
<dbReference type="SUPFAM" id="SSF48452">
    <property type="entry name" value="TPR-like"/>
    <property type="match status" value="1"/>
</dbReference>
<dbReference type="PANTHER" id="PTHR45641">
    <property type="entry name" value="TETRATRICOPEPTIDE REPEAT PROTEIN (AFU_ORTHOLOGUE AFUA_6G03870)"/>
    <property type="match status" value="1"/>
</dbReference>
<dbReference type="Pfam" id="PF13374">
    <property type="entry name" value="TPR_10"/>
    <property type="match status" value="1"/>
</dbReference>
<dbReference type="InterPro" id="IPR019734">
    <property type="entry name" value="TPR_rpt"/>
</dbReference>
<keyword evidence="1" id="KW-0677">Repeat</keyword>
<comment type="caution">
    <text evidence="4">The sequence shown here is derived from an EMBL/GenBank/DDBJ whole genome shotgun (WGS) entry which is preliminary data.</text>
</comment>
<proteinExistence type="predicted"/>
<gene>
    <name evidence="4" type="ORF">XDN619_LOCUS457</name>
</gene>
<dbReference type="EMBL" id="CAJNRG010000023">
    <property type="protein sequence ID" value="CAF1942692.1"/>
    <property type="molecule type" value="Genomic_DNA"/>
</dbReference>
<protein>
    <recommendedName>
        <fullName evidence="6">Tetratricopeptide repeat protein</fullName>
    </recommendedName>
</protein>
<feature type="repeat" description="TPR" evidence="3">
    <location>
        <begin position="10"/>
        <end position="43"/>
    </location>
</feature>
<dbReference type="Proteomes" id="UP000663887">
    <property type="component" value="Unassembled WGS sequence"/>
</dbReference>
<dbReference type="Gene3D" id="1.25.40.10">
    <property type="entry name" value="Tetratricopeptide repeat domain"/>
    <property type="match status" value="1"/>
</dbReference>
<evidence type="ECO:0000313" key="4">
    <source>
        <dbReference type="EMBL" id="CAF1942692.1"/>
    </source>
</evidence>
<dbReference type="PROSITE" id="PS50005">
    <property type="entry name" value="TPR"/>
    <property type="match status" value="1"/>
</dbReference>
<reference evidence="4" key="1">
    <citation type="submission" date="2021-02" db="EMBL/GenBank/DDBJ databases">
        <authorList>
            <person name="Nowell W R."/>
        </authorList>
    </citation>
    <scope>NUCLEOTIDE SEQUENCE</scope>
</reference>
<evidence type="ECO:0000256" key="3">
    <source>
        <dbReference type="PROSITE-ProRule" id="PRU00339"/>
    </source>
</evidence>
<dbReference type="PANTHER" id="PTHR45641:SF1">
    <property type="entry name" value="AAA+ ATPASE DOMAIN-CONTAINING PROTEIN"/>
    <property type="match status" value="1"/>
</dbReference>
<accession>A0A816LKU7</accession>
<dbReference type="AlphaFoldDB" id="A0A816LKU7"/>
<dbReference type="SMART" id="SM00028">
    <property type="entry name" value="TPR"/>
    <property type="match status" value="2"/>
</dbReference>
<evidence type="ECO:0000256" key="2">
    <source>
        <dbReference type="ARBA" id="ARBA00022803"/>
    </source>
</evidence>
<evidence type="ECO:0000256" key="1">
    <source>
        <dbReference type="ARBA" id="ARBA00022737"/>
    </source>
</evidence>
<keyword evidence="2 3" id="KW-0802">TPR repeat</keyword>
<dbReference type="InterPro" id="IPR011990">
    <property type="entry name" value="TPR-like_helical_dom_sf"/>
</dbReference>
<evidence type="ECO:0000313" key="5">
    <source>
        <dbReference type="Proteomes" id="UP000663887"/>
    </source>
</evidence>